<evidence type="ECO:0000313" key="2">
    <source>
        <dbReference type="Proteomes" id="UP001315686"/>
    </source>
</evidence>
<protein>
    <recommendedName>
        <fullName evidence="3">DUF35 domain-containing protein</fullName>
    </recommendedName>
</protein>
<gene>
    <name evidence="1" type="ORF">IV417_04945</name>
</gene>
<evidence type="ECO:0008006" key="3">
    <source>
        <dbReference type="Google" id="ProtNLM"/>
    </source>
</evidence>
<dbReference type="RefSeq" id="WP_327792917.1">
    <property type="nucleotide sequence ID" value="NZ_JADQAZ010000001.1"/>
</dbReference>
<evidence type="ECO:0000313" key="1">
    <source>
        <dbReference type="EMBL" id="MBT0956721.1"/>
    </source>
</evidence>
<dbReference type="AlphaFoldDB" id="A0AAP2CQJ8"/>
<dbReference type="Gene3D" id="6.10.30.10">
    <property type="match status" value="1"/>
</dbReference>
<reference evidence="1 2" key="1">
    <citation type="journal article" date="2021" name="Arch. Microbiol.">
        <title>Harenicola maris gen. nov., sp. nov. isolated from the Sea of Japan shallow sediments.</title>
        <authorList>
            <person name="Romanenko L.A."/>
            <person name="Kurilenko V.V."/>
            <person name="Chernysheva N.Y."/>
            <person name="Tekutyeva L.A."/>
            <person name="Velansky P.V."/>
            <person name="Svetashev V.I."/>
            <person name="Isaeva M.P."/>
        </authorList>
    </citation>
    <scope>NUCLEOTIDE SEQUENCE [LARGE SCALE GENOMIC DNA]</scope>
    <source>
        <strain evidence="1 2">KMM 3653</strain>
    </source>
</reference>
<dbReference type="EMBL" id="JADQAZ010000001">
    <property type="protein sequence ID" value="MBT0956721.1"/>
    <property type="molecule type" value="Genomic_DNA"/>
</dbReference>
<keyword evidence="2" id="KW-1185">Reference proteome</keyword>
<accession>A0AAP2CQJ8</accession>
<comment type="caution">
    <text evidence="1">The sequence shown here is derived from an EMBL/GenBank/DDBJ whole genome shotgun (WGS) entry which is preliminary data.</text>
</comment>
<sequence>MKRQVTLDYTLPEGALRPYFEGLREGRAMASHCVICGRVAFPARAQCCGADVEWRALSGRAQVERRTDGGGRGFALVRFEGADTRATVGITNPEASADAGELTMNTEGGAGIWLTLDRDQKGGRNV</sequence>
<dbReference type="Proteomes" id="UP001315686">
    <property type="component" value="Unassembled WGS sequence"/>
</dbReference>
<organism evidence="1 2">
    <name type="scientific">Harenicola maris</name>
    <dbReference type="NCBI Taxonomy" id="2841044"/>
    <lineage>
        <taxon>Bacteria</taxon>
        <taxon>Pseudomonadati</taxon>
        <taxon>Pseudomonadota</taxon>
        <taxon>Alphaproteobacteria</taxon>
        <taxon>Rhodobacterales</taxon>
        <taxon>Paracoccaceae</taxon>
        <taxon>Harenicola</taxon>
    </lineage>
</organism>
<dbReference type="InterPro" id="IPR012340">
    <property type="entry name" value="NA-bd_OB-fold"/>
</dbReference>
<dbReference type="SUPFAM" id="SSF50249">
    <property type="entry name" value="Nucleic acid-binding proteins"/>
    <property type="match status" value="1"/>
</dbReference>
<name>A0AAP2CQJ8_9RHOB</name>
<proteinExistence type="predicted"/>